<keyword evidence="2" id="KW-1185">Reference proteome</keyword>
<reference evidence="2" key="1">
    <citation type="journal article" date="2019" name="Int. J. Syst. Evol. Microbiol.">
        <title>The Global Catalogue of Microorganisms (GCM) 10K type strain sequencing project: providing services to taxonomists for standard genome sequencing and annotation.</title>
        <authorList>
            <consortium name="The Broad Institute Genomics Platform"/>
            <consortium name="The Broad Institute Genome Sequencing Center for Infectious Disease"/>
            <person name="Wu L."/>
            <person name="Ma J."/>
        </authorList>
    </citation>
    <scope>NUCLEOTIDE SEQUENCE [LARGE SCALE GENOMIC DNA]</scope>
    <source>
        <strain evidence="2">JCM 31202</strain>
    </source>
</reference>
<proteinExistence type="predicted"/>
<dbReference type="EMBL" id="JBHTJA010000027">
    <property type="protein sequence ID" value="MFD0901915.1"/>
    <property type="molecule type" value="Genomic_DNA"/>
</dbReference>
<organism evidence="1 2">
    <name type="scientific">Actinomadura sediminis</name>
    <dbReference type="NCBI Taxonomy" id="1038904"/>
    <lineage>
        <taxon>Bacteria</taxon>
        <taxon>Bacillati</taxon>
        <taxon>Actinomycetota</taxon>
        <taxon>Actinomycetes</taxon>
        <taxon>Streptosporangiales</taxon>
        <taxon>Thermomonosporaceae</taxon>
        <taxon>Actinomadura</taxon>
    </lineage>
</organism>
<protein>
    <submittedName>
        <fullName evidence="1">Uncharacterized protein</fullName>
    </submittedName>
</protein>
<name>A0ABW3EQ44_9ACTN</name>
<sequence>MDGASRFATACNASAAARSCSTAGLIPLDDEGARAFARRYLVPILR</sequence>
<accession>A0ABW3EQ44</accession>
<evidence type="ECO:0000313" key="1">
    <source>
        <dbReference type="EMBL" id="MFD0901915.1"/>
    </source>
</evidence>
<evidence type="ECO:0000313" key="2">
    <source>
        <dbReference type="Proteomes" id="UP001596972"/>
    </source>
</evidence>
<dbReference type="RefSeq" id="WP_378299176.1">
    <property type="nucleotide sequence ID" value="NZ_JBHTJA010000027.1"/>
</dbReference>
<comment type="caution">
    <text evidence="1">The sequence shown here is derived from an EMBL/GenBank/DDBJ whole genome shotgun (WGS) entry which is preliminary data.</text>
</comment>
<dbReference type="Proteomes" id="UP001596972">
    <property type="component" value="Unassembled WGS sequence"/>
</dbReference>
<gene>
    <name evidence="1" type="ORF">ACFQ11_16055</name>
</gene>